<accession>F6Z8E8</accession>
<dbReference type="Proteomes" id="UP000002280">
    <property type="component" value="Chromosome 2"/>
</dbReference>
<comment type="similarity">
    <text evidence="2">Belongs to the CALHM family.</text>
</comment>
<evidence type="ECO:0000313" key="11">
    <source>
        <dbReference type="Ensembl" id="ENSMODP00000022241.3"/>
    </source>
</evidence>
<dbReference type="Ensembl" id="ENSMODT00000022630.4">
    <property type="protein sequence ID" value="ENSMODP00000022241.3"/>
    <property type="gene ID" value="ENSMODG00000017841.4"/>
</dbReference>
<feature type="region of interest" description="Disordered" evidence="9">
    <location>
        <begin position="1"/>
        <end position="21"/>
    </location>
</feature>
<keyword evidence="6" id="KW-0406">Ion transport</keyword>
<evidence type="ECO:0000256" key="5">
    <source>
        <dbReference type="ARBA" id="ARBA00022989"/>
    </source>
</evidence>
<evidence type="ECO:0000256" key="2">
    <source>
        <dbReference type="ARBA" id="ARBA00008497"/>
    </source>
</evidence>
<organism evidence="11 12">
    <name type="scientific">Monodelphis domestica</name>
    <name type="common">Gray short-tailed opossum</name>
    <dbReference type="NCBI Taxonomy" id="13616"/>
    <lineage>
        <taxon>Eukaryota</taxon>
        <taxon>Metazoa</taxon>
        <taxon>Chordata</taxon>
        <taxon>Craniata</taxon>
        <taxon>Vertebrata</taxon>
        <taxon>Euteleostomi</taxon>
        <taxon>Mammalia</taxon>
        <taxon>Metatheria</taxon>
        <taxon>Didelphimorphia</taxon>
        <taxon>Didelphidae</taxon>
        <taxon>Monodelphis</taxon>
    </lineage>
</organism>
<evidence type="ECO:0000256" key="9">
    <source>
        <dbReference type="SAM" id="MobiDB-lite"/>
    </source>
</evidence>
<protein>
    <submittedName>
        <fullName evidence="11">Protein FAM26F-like</fullName>
    </submittedName>
</protein>
<dbReference type="InParanoid" id="F6Z8E8"/>
<dbReference type="RefSeq" id="XP_001379543.2">
    <property type="nucleotide sequence ID" value="XM_001379506.4"/>
</dbReference>
<dbReference type="GeneTree" id="ENSGT01030000234610"/>
<dbReference type="PANTHER" id="PTHR32261:SF4">
    <property type="entry name" value="CALCIUM HOMEOSTASIS MODULATOR PROTEIN 6"/>
    <property type="match status" value="1"/>
</dbReference>
<evidence type="ECO:0000256" key="7">
    <source>
        <dbReference type="ARBA" id="ARBA00023136"/>
    </source>
</evidence>
<evidence type="ECO:0000256" key="8">
    <source>
        <dbReference type="ARBA" id="ARBA00023303"/>
    </source>
</evidence>
<dbReference type="KEGG" id="mdo:100029911"/>
<keyword evidence="3" id="KW-0813">Transport</keyword>
<keyword evidence="5 10" id="KW-1133">Transmembrane helix</keyword>
<keyword evidence="4 10" id="KW-0812">Transmembrane</keyword>
<keyword evidence="7 10" id="KW-0472">Membrane</keyword>
<dbReference type="GO" id="GO:0005261">
    <property type="term" value="F:monoatomic cation channel activity"/>
    <property type="evidence" value="ECO:0000318"/>
    <property type="project" value="GO_Central"/>
</dbReference>
<dbReference type="Bgee" id="ENSMODG00000017841">
    <property type="expression patterns" value="Expressed in lung and 18 other cell types or tissues"/>
</dbReference>
<evidence type="ECO:0000256" key="1">
    <source>
        <dbReference type="ARBA" id="ARBA00004141"/>
    </source>
</evidence>
<sequence>MQQEVHLSARPVQERRGEGQERRGMEKFSNFLDLCVKHHKFLGMSLLSLLTAGGERLFSSVVFQCPCSATWNMPYSIIFFLVPALILFSLGYVLSSQAGKLVTGSCTQDQGDALNGSGGQTKLGPCRKMAKCCPKAMCCHITLVAAVAPVTWIAVALLGGDFYECAASTSVWAQKSLCKEPDSSCLVNVANITCQKKKSEQIEALLKEFRAQSQVAGWTVIAVIMVLFVMVKFYTSCTSPVSFLHFRFLKIYEKKEQEILKTEMKRHATEMAEKNVKSFFENSHLENVKIPKPEDWKEISAVYEINDTNFSSLHKYVKKSRELEPIQHSA</sequence>
<proteinExistence type="inferred from homology"/>
<dbReference type="OrthoDB" id="5962981at2759"/>
<feature type="compositionally biased region" description="Basic and acidic residues" evidence="9">
    <location>
        <begin position="12"/>
        <end position="21"/>
    </location>
</feature>
<evidence type="ECO:0000313" key="12">
    <source>
        <dbReference type="Proteomes" id="UP000002280"/>
    </source>
</evidence>
<comment type="subcellular location">
    <subcellularLocation>
        <location evidence="1">Membrane</location>
        <topology evidence="1">Multi-pass membrane protein</topology>
    </subcellularLocation>
</comment>
<evidence type="ECO:0000256" key="4">
    <source>
        <dbReference type="ARBA" id="ARBA00022692"/>
    </source>
</evidence>
<feature type="transmembrane region" description="Helical" evidence="10">
    <location>
        <begin position="215"/>
        <end position="234"/>
    </location>
</feature>
<dbReference type="HOGENOM" id="CLU_069286_2_0_1"/>
<dbReference type="GO" id="GO:1904669">
    <property type="term" value="P:ATP export"/>
    <property type="evidence" value="ECO:0007669"/>
    <property type="project" value="UniProtKB-ARBA"/>
</dbReference>
<keyword evidence="12" id="KW-1185">Reference proteome</keyword>
<dbReference type="PANTHER" id="PTHR32261">
    <property type="entry name" value="CALCIUM HOMEOSTASIS MODULATOR PROTEIN"/>
    <property type="match status" value="1"/>
</dbReference>
<dbReference type="Pfam" id="PF14798">
    <property type="entry name" value="Ca_hom_mod"/>
    <property type="match status" value="1"/>
</dbReference>
<keyword evidence="8" id="KW-0407">Ion channel</keyword>
<dbReference type="OMA" id="AVYEIND"/>
<gene>
    <name evidence="11" type="primary">LOC100029911</name>
</gene>
<evidence type="ECO:0000256" key="6">
    <source>
        <dbReference type="ARBA" id="ARBA00023065"/>
    </source>
</evidence>
<reference evidence="11" key="3">
    <citation type="submission" date="2025-09" db="UniProtKB">
        <authorList>
            <consortium name="Ensembl"/>
        </authorList>
    </citation>
    <scope>IDENTIFICATION</scope>
</reference>
<dbReference type="eggNOG" id="ENOG502QSG7">
    <property type="taxonomic scope" value="Eukaryota"/>
</dbReference>
<feature type="transmembrane region" description="Helical" evidence="10">
    <location>
        <begin position="41"/>
        <end position="63"/>
    </location>
</feature>
<dbReference type="GO" id="GO:0005886">
    <property type="term" value="C:plasma membrane"/>
    <property type="evidence" value="ECO:0000318"/>
    <property type="project" value="GO_Central"/>
</dbReference>
<dbReference type="AlphaFoldDB" id="F6Z8E8"/>
<feature type="transmembrane region" description="Helical" evidence="10">
    <location>
        <begin position="75"/>
        <end position="94"/>
    </location>
</feature>
<reference evidence="11" key="2">
    <citation type="submission" date="2025-08" db="UniProtKB">
        <authorList>
            <consortium name="Ensembl"/>
        </authorList>
    </citation>
    <scope>IDENTIFICATION</scope>
</reference>
<evidence type="ECO:0000256" key="3">
    <source>
        <dbReference type="ARBA" id="ARBA00022448"/>
    </source>
</evidence>
<reference evidence="11 12" key="1">
    <citation type="journal article" date="2007" name="Nature">
        <title>Genome of the marsupial Monodelphis domestica reveals innovation in non-coding sequences.</title>
        <authorList>
            <person name="Mikkelsen T.S."/>
            <person name="Wakefield M.J."/>
            <person name="Aken B."/>
            <person name="Amemiya C.T."/>
            <person name="Chang J.L."/>
            <person name="Duke S."/>
            <person name="Garber M."/>
            <person name="Gentles A.J."/>
            <person name="Goodstadt L."/>
            <person name="Heger A."/>
            <person name="Jurka J."/>
            <person name="Kamal M."/>
            <person name="Mauceli E."/>
            <person name="Searle S.M."/>
            <person name="Sharpe T."/>
            <person name="Baker M.L."/>
            <person name="Batzer M.A."/>
            <person name="Benos P.V."/>
            <person name="Belov K."/>
            <person name="Clamp M."/>
            <person name="Cook A."/>
            <person name="Cuff J."/>
            <person name="Das R."/>
            <person name="Davidow L."/>
            <person name="Deakin J.E."/>
            <person name="Fazzari M.J."/>
            <person name="Glass J.L."/>
            <person name="Grabherr M."/>
            <person name="Greally J.M."/>
            <person name="Gu W."/>
            <person name="Hore T.A."/>
            <person name="Huttley G.A."/>
            <person name="Kleber M."/>
            <person name="Jirtle R.L."/>
            <person name="Koina E."/>
            <person name="Lee J.T."/>
            <person name="Mahony S."/>
            <person name="Marra M.A."/>
            <person name="Miller R.D."/>
            <person name="Nicholls R.D."/>
            <person name="Oda M."/>
            <person name="Papenfuss A.T."/>
            <person name="Parra Z.E."/>
            <person name="Pollock D.D."/>
            <person name="Ray D.A."/>
            <person name="Schein J.E."/>
            <person name="Speed T.P."/>
            <person name="Thompson K."/>
            <person name="VandeBerg J.L."/>
            <person name="Wade C.M."/>
            <person name="Walker J.A."/>
            <person name="Waters P.D."/>
            <person name="Webber C."/>
            <person name="Weidman J.R."/>
            <person name="Xie X."/>
            <person name="Zody M.C."/>
            <person name="Baldwin J."/>
            <person name="Abdouelleil A."/>
            <person name="Abdulkadir J."/>
            <person name="Abebe A."/>
            <person name="Abera B."/>
            <person name="Abreu J."/>
            <person name="Acer S.C."/>
            <person name="Aftuck L."/>
            <person name="Alexander A."/>
            <person name="An P."/>
            <person name="Anderson E."/>
            <person name="Anderson S."/>
            <person name="Arachi H."/>
            <person name="Azer M."/>
            <person name="Bachantsang P."/>
            <person name="Barry A."/>
            <person name="Bayul T."/>
            <person name="Berlin A."/>
            <person name="Bessette D."/>
            <person name="Bloom T."/>
            <person name="Bloom T."/>
            <person name="Boguslavskiy L."/>
            <person name="Bonnet C."/>
            <person name="Boukhgalter B."/>
            <person name="Bourzgui I."/>
            <person name="Brown A."/>
            <person name="Cahill P."/>
            <person name="Channer S."/>
            <person name="Cheshatsang Y."/>
            <person name="Chuda L."/>
            <person name="Citroen M."/>
            <person name="Collymore A."/>
            <person name="Cooke P."/>
            <person name="Costello M."/>
            <person name="D'Aco K."/>
            <person name="Daza R."/>
            <person name="De Haan G."/>
            <person name="DeGray S."/>
            <person name="DeMaso C."/>
            <person name="Dhargay N."/>
            <person name="Dooley K."/>
            <person name="Dooley E."/>
            <person name="Doricent M."/>
            <person name="Dorje P."/>
            <person name="Dorjee K."/>
            <person name="Dupes A."/>
            <person name="Elong R."/>
            <person name="Falk J."/>
            <person name="Farina A."/>
            <person name="Faro S."/>
            <person name="Ferguson D."/>
            <person name="Fisher S."/>
            <person name="Foley C.D."/>
            <person name="Franke A."/>
            <person name="Friedrich D."/>
            <person name="Gadbois L."/>
            <person name="Gearin G."/>
            <person name="Gearin C.R."/>
            <person name="Giannoukos G."/>
            <person name="Goode T."/>
            <person name="Graham J."/>
            <person name="Grandbois E."/>
            <person name="Grewal S."/>
            <person name="Gyaltsen K."/>
            <person name="Hafez N."/>
            <person name="Hagos B."/>
            <person name="Hall J."/>
            <person name="Henson C."/>
            <person name="Hollinger A."/>
            <person name="Honan T."/>
            <person name="Huard M.D."/>
            <person name="Hughes L."/>
            <person name="Hurhula B."/>
            <person name="Husby M.E."/>
            <person name="Kamat A."/>
            <person name="Kanga B."/>
            <person name="Kashin S."/>
            <person name="Khazanovich D."/>
            <person name="Kisner P."/>
            <person name="Lance K."/>
            <person name="Lara M."/>
            <person name="Lee W."/>
            <person name="Lennon N."/>
            <person name="Letendre F."/>
            <person name="LeVine R."/>
            <person name="Lipovsky A."/>
            <person name="Liu X."/>
            <person name="Liu J."/>
            <person name="Liu S."/>
            <person name="Lokyitsang T."/>
            <person name="Lokyitsang Y."/>
            <person name="Lubonja R."/>
            <person name="Lui A."/>
            <person name="MacDonald P."/>
            <person name="Magnisalis V."/>
            <person name="Maru K."/>
            <person name="Matthews C."/>
            <person name="McCusker W."/>
            <person name="McDonough S."/>
            <person name="Mehta T."/>
            <person name="Meldrim J."/>
            <person name="Meneus L."/>
            <person name="Mihai O."/>
            <person name="Mihalev A."/>
            <person name="Mihova T."/>
            <person name="Mittelman R."/>
            <person name="Mlenga V."/>
            <person name="Montmayeur A."/>
            <person name="Mulrain L."/>
            <person name="Navidi A."/>
            <person name="Naylor J."/>
            <person name="Negash T."/>
            <person name="Nguyen T."/>
            <person name="Nguyen N."/>
            <person name="Nicol R."/>
            <person name="Norbu C."/>
            <person name="Norbu N."/>
            <person name="Novod N."/>
            <person name="O'Neill B."/>
            <person name="Osman S."/>
            <person name="Markiewicz E."/>
            <person name="Oyono O.L."/>
            <person name="Patti C."/>
            <person name="Phunkhang P."/>
            <person name="Pierre F."/>
            <person name="Priest M."/>
            <person name="Raghuraman S."/>
            <person name="Rege F."/>
            <person name="Reyes R."/>
            <person name="Rise C."/>
            <person name="Rogov P."/>
            <person name="Ross K."/>
            <person name="Ryan E."/>
            <person name="Settipalli S."/>
            <person name="Shea T."/>
            <person name="Sherpa N."/>
            <person name="Shi L."/>
            <person name="Shih D."/>
            <person name="Sparrow T."/>
            <person name="Spaulding J."/>
            <person name="Stalker J."/>
            <person name="Stange-Thomann N."/>
            <person name="Stavropoulos S."/>
            <person name="Stone C."/>
            <person name="Strader C."/>
            <person name="Tesfaye S."/>
            <person name="Thomson T."/>
            <person name="Thoulutsang Y."/>
            <person name="Thoulutsang D."/>
            <person name="Topham K."/>
            <person name="Topping I."/>
            <person name="Tsamla T."/>
            <person name="Vassiliev H."/>
            <person name="Vo A."/>
            <person name="Wangchuk T."/>
            <person name="Wangdi T."/>
            <person name="Weiand M."/>
            <person name="Wilkinson J."/>
            <person name="Wilson A."/>
            <person name="Yadav S."/>
            <person name="Young G."/>
            <person name="Yu Q."/>
            <person name="Zembek L."/>
            <person name="Zhong D."/>
            <person name="Zimmer A."/>
            <person name="Zwirko Z."/>
            <person name="Jaffe D.B."/>
            <person name="Alvarez P."/>
            <person name="Brockman W."/>
            <person name="Butler J."/>
            <person name="Chin C."/>
            <person name="Gnerre S."/>
            <person name="MacCallum I."/>
            <person name="Graves J.A."/>
            <person name="Ponting C.P."/>
            <person name="Breen M."/>
            <person name="Samollow P.B."/>
            <person name="Lander E.S."/>
            <person name="Lindblad-Toh K."/>
        </authorList>
    </citation>
    <scope>NUCLEOTIDE SEQUENCE [LARGE SCALE GENOMIC DNA]</scope>
</reference>
<dbReference type="InterPro" id="IPR029569">
    <property type="entry name" value="CALHM"/>
</dbReference>
<evidence type="ECO:0000256" key="10">
    <source>
        <dbReference type="SAM" id="Phobius"/>
    </source>
</evidence>
<dbReference type="STRING" id="13616.ENSMODP00000022241"/>
<name>F6Z8E8_MONDO</name>
<dbReference type="GeneID" id="100029911"/>